<sequence>MAAIMLQNTDGIGNEHLHLPPDLNCTICRRYIIEEEDQVIAFEPMKILKIISDTSLFLRAWPQAGDNCYAAREPQVTFTSALSDAMQACDPALKEFSTFLHQVSKLPQELICMVESFCPESELWRSWSALAWPKTFHKKKISHRFLWEMGNWQRGDQSFSPRATAKFIYLSMDNQGLVQVKFLEQQSVHQDSNHGWWYACLETSRVKSIKAKLKGGRIYLDRRPKNLTLWDTPNIPDPVSYYSAGSSEVSCRIRTIPLDKLTGLTFFMYHGSAFAIHPHYENHRNNIYHTGPYPPTLKVSKNYKFEPIGINPSILVFNDPLPDNSIDRFGSYTSQQGKSVYIRPFYEIKTSRYLSISSLENVRALATFCDDNDFCKGVMIYYHNGDERIIGQYRNDLIREDFDISLLGFHWKSIKVAVLVTEVRIRFSQNEDEMNKLQKQGYETALGGKIMWLFNYEFNEVISIPA</sequence>
<keyword evidence="2" id="KW-1185">Reference proteome</keyword>
<name>W9CAI3_SCLBF</name>
<reference evidence="1 2" key="1">
    <citation type="journal article" date="2014" name="Genome Announc.">
        <title>Draft genome sequence of Sclerotinia borealis, a psychrophilic plant pathogenic fungus.</title>
        <authorList>
            <person name="Mardanov A.V."/>
            <person name="Beletsky A.V."/>
            <person name="Kadnikov V.V."/>
            <person name="Ignatov A.N."/>
            <person name="Ravin N.V."/>
        </authorList>
    </citation>
    <scope>NUCLEOTIDE SEQUENCE [LARGE SCALE GENOMIC DNA]</scope>
    <source>
        <strain evidence="2">F-4157</strain>
    </source>
</reference>
<gene>
    <name evidence="1" type="ORF">SBOR_7734</name>
</gene>
<accession>W9CAI3</accession>
<comment type="caution">
    <text evidence="1">The sequence shown here is derived from an EMBL/GenBank/DDBJ whole genome shotgun (WGS) entry which is preliminary data.</text>
</comment>
<evidence type="ECO:0000313" key="1">
    <source>
        <dbReference type="EMBL" id="ESZ91869.1"/>
    </source>
</evidence>
<protein>
    <submittedName>
        <fullName evidence="1">Uncharacterized protein</fullName>
    </submittedName>
</protein>
<organism evidence="1 2">
    <name type="scientific">Sclerotinia borealis (strain F-4128)</name>
    <dbReference type="NCBI Taxonomy" id="1432307"/>
    <lineage>
        <taxon>Eukaryota</taxon>
        <taxon>Fungi</taxon>
        <taxon>Dikarya</taxon>
        <taxon>Ascomycota</taxon>
        <taxon>Pezizomycotina</taxon>
        <taxon>Leotiomycetes</taxon>
        <taxon>Helotiales</taxon>
        <taxon>Sclerotiniaceae</taxon>
        <taxon>Sclerotinia</taxon>
    </lineage>
</organism>
<dbReference type="HOGENOM" id="CLU_586833_0_0_1"/>
<proteinExistence type="predicted"/>
<dbReference type="Proteomes" id="UP000019487">
    <property type="component" value="Unassembled WGS sequence"/>
</dbReference>
<evidence type="ECO:0000313" key="2">
    <source>
        <dbReference type="Proteomes" id="UP000019487"/>
    </source>
</evidence>
<dbReference type="OrthoDB" id="3550442at2759"/>
<dbReference type="STRING" id="1432307.W9CAI3"/>
<dbReference type="EMBL" id="AYSA01000450">
    <property type="protein sequence ID" value="ESZ91869.1"/>
    <property type="molecule type" value="Genomic_DNA"/>
</dbReference>
<dbReference type="AlphaFoldDB" id="W9CAI3"/>